<dbReference type="EMBL" id="JAEPRB010000130">
    <property type="protein sequence ID" value="KAG2220777.1"/>
    <property type="molecule type" value="Genomic_DNA"/>
</dbReference>
<comment type="caution">
    <text evidence="2">The sequence shown here is derived from an EMBL/GenBank/DDBJ whole genome shotgun (WGS) entry which is preliminary data.</text>
</comment>
<gene>
    <name evidence="2" type="ORF">INT45_012270</name>
</gene>
<dbReference type="GO" id="GO:0010971">
    <property type="term" value="P:positive regulation of G2/M transition of mitotic cell cycle"/>
    <property type="evidence" value="ECO:0007669"/>
    <property type="project" value="TreeGrafter"/>
</dbReference>
<dbReference type="InterPro" id="IPR040206">
    <property type="entry name" value="Zds1/2"/>
</dbReference>
<keyword evidence="3" id="KW-1185">Reference proteome</keyword>
<dbReference type="OrthoDB" id="5589766at2759"/>
<evidence type="ECO:0000313" key="3">
    <source>
        <dbReference type="Proteomes" id="UP000646827"/>
    </source>
</evidence>
<dbReference type="Proteomes" id="UP000646827">
    <property type="component" value="Unassembled WGS sequence"/>
</dbReference>
<feature type="compositionally biased region" description="Basic residues" evidence="1">
    <location>
        <begin position="38"/>
        <end position="48"/>
    </location>
</feature>
<sequence>MTMTTTLITNTLPSKEIIAQKKSLIPPIPNEEDEERIKRRQRRAKRSKSIPTDMGQVLKQLQLPIEEVTNNLGSFSHLIWVPAHKHPQIAPSEFTSWIQGFTSHHVDSNENNTSPPSPLMSSFMLSNSNMSNKYSNLQRKKSSLSKAYTLNELLENNNDLPQGAYFEADE</sequence>
<name>A0A8H7VJ34_9FUNG</name>
<dbReference type="GO" id="GO:0030010">
    <property type="term" value="P:establishment of cell polarity"/>
    <property type="evidence" value="ECO:0007669"/>
    <property type="project" value="TreeGrafter"/>
</dbReference>
<accession>A0A8H7VJ34</accession>
<organism evidence="2 3">
    <name type="scientific">Circinella minor</name>
    <dbReference type="NCBI Taxonomy" id="1195481"/>
    <lineage>
        <taxon>Eukaryota</taxon>
        <taxon>Fungi</taxon>
        <taxon>Fungi incertae sedis</taxon>
        <taxon>Mucoromycota</taxon>
        <taxon>Mucoromycotina</taxon>
        <taxon>Mucoromycetes</taxon>
        <taxon>Mucorales</taxon>
        <taxon>Lichtheimiaceae</taxon>
        <taxon>Circinella</taxon>
    </lineage>
</organism>
<feature type="region of interest" description="Disordered" evidence="1">
    <location>
        <begin position="21"/>
        <end position="51"/>
    </location>
</feature>
<protein>
    <submittedName>
        <fullName evidence="2">Uncharacterized protein</fullName>
    </submittedName>
</protein>
<reference evidence="2 3" key="1">
    <citation type="submission" date="2020-12" db="EMBL/GenBank/DDBJ databases">
        <title>Metabolic potential, ecology and presence of endohyphal bacteria is reflected in genomic diversity of Mucoromycotina.</title>
        <authorList>
            <person name="Muszewska A."/>
            <person name="Okrasinska A."/>
            <person name="Steczkiewicz K."/>
            <person name="Drgas O."/>
            <person name="Orlowska M."/>
            <person name="Perlinska-Lenart U."/>
            <person name="Aleksandrzak-Piekarczyk T."/>
            <person name="Szatraj K."/>
            <person name="Zielenkiewicz U."/>
            <person name="Pilsyk S."/>
            <person name="Malc E."/>
            <person name="Mieczkowski P."/>
            <person name="Kruszewska J.S."/>
            <person name="Biernat P."/>
            <person name="Pawlowska J."/>
        </authorList>
    </citation>
    <scope>NUCLEOTIDE SEQUENCE [LARGE SCALE GENOMIC DNA]</scope>
    <source>
        <strain evidence="2 3">CBS 142.35</strain>
    </source>
</reference>
<proteinExistence type="predicted"/>
<dbReference type="GO" id="GO:0005737">
    <property type="term" value="C:cytoplasm"/>
    <property type="evidence" value="ECO:0007669"/>
    <property type="project" value="TreeGrafter"/>
</dbReference>
<dbReference type="AlphaFoldDB" id="A0A8H7VJ34"/>
<evidence type="ECO:0000256" key="1">
    <source>
        <dbReference type="SAM" id="MobiDB-lite"/>
    </source>
</evidence>
<dbReference type="PANTHER" id="PTHR28089">
    <property type="entry name" value="PROTEIN ZDS1-RELATED"/>
    <property type="match status" value="1"/>
</dbReference>
<evidence type="ECO:0000313" key="2">
    <source>
        <dbReference type="EMBL" id="KAG2220777.1"/>
    </source>
</evidence>
<dbReference type="PANTHER" id="PTHR28089:SF1">
    <property type="entry name" value="PROTEIN ZDS1-RELATED"/>
    <property type="match status" value="1"/>
</dbReference>